<evidence type="ECO:0000256" key="1">
    <source>
        <dbReference type="SAM" id="MobiDB-lite"/>
    </source>
</evidence>
<evidence type="ECO:0000313" key="3">
    <source>
        <dbReference type="Proteomes" id="UP000626109"/>
    </source>
</evidence>
<evidence type="ECO:0000313" key="2">
    <source>
        <dbReference type="EMBL" id="CAE8740993.1"/>
    </source>
</evidence>
<accession>A0A813LY16</accession>
<protein>
    <submittedName>
        <fullName evidence="2">Uncharacterized protein</fullName>
    </submittedName>
</protein>
<dbReference type="AlphaFoldDB" id="A0A813LY16"/>
<gene>
    <name evidence="2" type="ORF">PGLA2088_LOCUS50253</name>
</gene>
<proteinExistence type="predicted"/>
<organism evidence="2 3">
    <name type="scientific">Polarella glacialis</name>
    <name type="common">Dinoflagellate</name>
    <dbReference type="NCBI Taxonomy" id="89957"/>
    <lineage>
        <taxon>Eukaryota</taxon>
        <taxon>Sar</taxon>
        <taxon>Alveolata</taxon>
        <taxon>Dinophyceae</taxon>
        <taxon>Suessiales</taxon>
        <taxon>Suessiaceae</taxon>
        <taxon>Polarella</taxon>
    </lineage>
</organism>
<dbReference type="EMBL" id="CAJNNW010037345">
    <property type="protein sequence ID" value="CAE8740993.1"/>
    <property type="molecule type" value="Genomic_DNA"/>
</dbReference>
<name>A0A813LY16_POLGL</name>
<comment type="caution">
    <text evidence="2">The sequence shown here is derived from an EMBL/GenBank/DDBJ whole genome shotgun (WGS) entry which is preliminary data.</text>
</comment>
<feature type="region of interest" description="Disordered" evidence="1">
    <location>
        <begin position="190"/>
        <end position="218"/>
    </location>
</feature>
<dbReference type="Proteomes" id="UP000626109">
    <property type="component" value="Unassembled WGS sequence"/>
</dbReference>
<reference evidence="2" key="1">
    <citation type="submission" date="2021-02" db="EMBL/GenBank/DDBJ databases">
        <authorList>
            <person name="Dougan E. K."/>
            <person name="Rhodes N."/>
            <person name="Thang M."/>
            <person name="Chan C."/>
        </authorList>
    </citation>
    <scope>NUCLEOTIDE SEQUENCE</scope>
</reference>
<sequence>MAVQGFEHLQWLNPKDRQVLCRGECAAALKEESKLLAEIRQTIVSHQRAIEHCRAVSETDPTWFSLDVQDNHARHVTILRNMLRVLEQDAAPAPENAGIVDSLRGRLLSSYAQTAEATSRAAASEQVQAATASARSALGSLSAALTSSFPSATNEAGLPASPGGQHQATSFDLHASSSDLHRADEPSVVGTLLSSGSTEPHAALGGQESLFGGSRPEPAAQRVQIVEAMLERPSESAAQVQAASPPAAEQVVEVAAENQDFPEAVDATSLPTS</sequence>